<evidence type="ECO:0000313" key="1">
    <source>
        <dbReference type="EMBL" id="JAD68571.1"/>
    </source>
</evidence>
<proteinExistence type="predicted"/>
<accession>A0A0A9BZ57</accession>
<reference evidence="1" key="2">
    <citation type="journal article" date="2015" name="Data Brief">
        <title>Shoot transcriptome of the giant reed, Arundo donax.</title>
        <authorList>
            <person name="Barrero R.A."/>
            <person name="Guerrero F.D."/>
            <person name="Moolhuijzen P."/>
            <person name="Goolsby J.A."/>
            <person name="Tidwell J."/>
            <person name="Bellgard S.E."/>
            <person name="Bellgard M.I."/>
        </authorList>
    </citation>
    <scope>NUCLEOTIDE SEQUENCE</scope>
    <source>
        <tissue evidence="1">Shoot tissue taken approximately 20 cm above the soil surface</tissue>
    </source>
</reference>
<sequence>MTRLRNLMGFNSNLPQLVWDRKALLLLFCIMIPRLFNSQNFFFALDC</sequence>
<organism evidence="1">
    <name type="scientific">Arundo donax</name>
    <name type="common">Giant reed</name>
    <name type="synonym">Donax arundinaceus</name>
    <dbReference type="NCBI Taxonomy" id="35708"/>
    <lineage>
        <taxon>Eukaryota</taxon>
        <taxon>Viridiplantae</taxon>
        <taxon>Streptophyta</taxon>
        <taxon>Embryophyta</taxon>
        <taxon>Tracheophyta</taxon>
        <taxon>Spermatophyta</taxon>
        <taxon>Magnoliopsida</taxon>
        <taxon>Liliopsida</taxon>
        <taxon>Poales</taxon>
        <taxon>Poaceae</taxon>
        <taxon>PACMAD clade</taxon>
        <taxon>Arundinoideae</taxon>
        <taxon>Arundineae</taxon>
        <taxon>Arundo</taxon>
    </lineage>
</organism>
<dbReference type="AlphaFoldDB" id="A0A0A9BZ57"/>
<protein>
    <submittedName>
        <fullName evidence="1">Uncharacterized protein</fullName>
    </submittedName>
</protein>
<reference evidence="1" key="1">
    <citation type="submission" date="2014-09" db="EMBL/GenBank/DDBJ databases">
        <authorList>
            <person name="Magalhaes I.L.F."/>
            <person name="Oliveira U."/>
            <person name="Santos F.R."/>
            <person name="Vidigal T.H.D.A."/>
            <person name="Brescovit A.D."/>
            <person name="Santos A.J."/>
        </authorList>
    </citation>
    <scope>NUCLEOTIDE SEQUENCE</scope>
    <source>
        <tissue evidence="1">Shoot tissue taken approximately 20 cm above the soil surface</tissue>
    </source>
</reference>
<name>A0A0A9BZ57_ARUDO</name>
<dbReference type="EMBL" id="GBRH01229324">
    <property type="protein sequence ID" value="JAD68571.1"/>
    <property type="molecule type" value="Transcribed_RNA"/>
</dbReference>